<dbReference type="Proteomes" id="UP000612585">
    <property type="component" value="Unassembled WGS sequence"/>
</dbReference>
<organism evidence="2 3">
    <name type="scientific">Virgisporangium aurantiacum</name>
    <dbReference type="NCBI Taxonomy" id="175570"/>
    <lineage>
        <taxon>Bacteria</taxon>
        <taxon>Bacillati</taxon>
        <taxon>Actinomycetota</taxon>
        <taxon>Actinomycetes</taxon>
        <taxon>Micromonosporales</taxon>
        <taxon>Micromonosporaceae</taxon>
        <taxon>Virgisporangium</taxon>
    </lineage>
</organism>
<sequence length="322" mass="33796">MALSPIEARPAVDPEPDAKPGAMRSARLAWAAAEPHATHHLVVQDDVEPAAGFAAAVAAGVAQHPDAALSFFAEWGSRTAALVRLAAMAGASWVPMINPYVPTQALVLPAPLASDLAAFLRAETADDEPDDEAILRFLERRGTRMLVSVPNVVEHLDLPSLTGNEDHGVRRAACLLDGSALGSRVLDPPPLLPFLAWVDATATTVNTTTFARFPTLDVLTARGLDADRIVAACEPVFAGLSDPAVLRADIGTGYLTELWVTAVATGVLGPASDLDTPIVRAALRTMAPGALRTHVDFGALDRHADDLAALVTAGVRYGHETR</sequence>
<evidence type="ECO:0000256" key="1">
    <source>
        <dbReference type="SAM" id="MobiDB-lite"/>
    </source>
</evidence>
<name>A0A8J3ZK47_9ACTN</name>
<gene>
    <name evidence="2" type="ORF">Vau01_117940</name>
</gene>
<protein>
    <submittedName>
        <fullName evidence="2">Uncharacterized protein</fullName>
    </submittedName>
</protein>
<evidence type="ECO:0000313" key="2">
    <source>
        <dbReference type="EMBL" id="GIJ64278.1"/>
    </source>
</evidence>
<proteinExistence type="predicted"/>
<dbReference type="EMBL" id="BOPG01000113">
    <property type="protein sequence ID" value="GIJ64278.1"/>
    <property type="molecule type" value="Genomic_DNA"/>
</dbReference>
<reference evidence="2" key="1">
    <citation type="submission" date="2021-01" db="EMBL/GenBank/DDBJ databases">
        <title>Whole genome shotgun sequence of Virgisporangium aurantiacum NBRC 16421.</title>
        <authorList>
            <person name="Komaki H."/>
            <person name="Tamura T."/>
        </authorList>
    </citation>
    <scope>NUCLEOTIDE SEQUENCE</scope>
    <source>
        <strain evidence="2">NBRC 16421</strain>
    </source>
</reference>
<comment type="caution">
    <text evidence="2">The sequence shown here is derived from an EMBL/GenBank/DDBJ whole genome shotgun (WGS) entry which is preliminary data.</text>
</comment>
<evidence type="ECO:0000313" key="3">
    <source>
        <dbReference type="Proteomes" id="UP000612585"/>
    </source>
</evidence>
<accession>A0A8J3ZK47</accession>
<keyword evidence="3" id="KW-1185">Reference proteome</keyword>
<feature type="region of interest" description="Disordered" evidence="1">
    <location>
        <begin position="1"/>
        <end position="20"/>
    </location>
</feature>
<dbReference type="AlphaFoldDB" id="A0A8J3ZK47"/>